<reference evidence="11 12" key="1">
    <citation type="submission" date="2015-03" db="EMBL/GenBank/DDBJ databases">
        <title>Genomics and transcriptomics of the oil-accumulating basidiomycete yeast T. oleaginosus allow insights into substrate utilization and the diverse evolutionary trajectories of mating systems in fungi.</title>
        <authorList>
            <consortium name="DOE Joint Genome Institute"/>
            <person name="Kourist R."/>
            <person name="Kracht O."/>
            <person name="Bracharz F."/>
            <person name="Lipzen A."/>
            <person name="Nolan M."/>
            <person name="Ohm R."/>
            <person name="Grigoriev I."/>
            <person name="Sun S."/>
            <person name="Heitman J."/>
            <person name="Bruck T."/>
            <person name="Nowrousian M."/>
        </authorList>
    </citation>
    <scope>NUCLEOTIDE SEQUENCE [LARGE SCALE GENOMIC DNA]</scope>
    <source>
        <strain evidence="11 12">IBC0246</strain>
    </source>
</reference>
<dbReference type="GO" id="GO:0005576">
    <property type="term" value="C:extracellular region"/>
    <property type="evidence" value="ECO:0007669"/>
    <property type="project" value="TreeGrafter"/>
</dbReference>
<evidence type="ECO:0000256" key="7">
    <source>
        <dbReference type="RuleBase" id="RU000489"/>
    </source>
</evidence>
<evidence type="ECO:0000256" key="5">
    <source>
        <dbReference type="ARBA" id="ARBA00023295"/>
    </source>
</evidence>
<accession>A0A0J1AV63</accession>
<comment type="catalytic activity">
    <reaction evidence="1">
        <text>Random endo-hydrolysis of N-acetyl-beta-D-glucosaminide (1-&gt;4)-beta-linkages in chitin and chitodextrins.</text>
        <dbReference type="EC" id="3.2.1.14"/>
    </reaction>
</comment>
<feature type="chain" id="PRO_5005248300" evidence="9">
    <location>
        <begin position="19"/>
        <end position="671"/>
    </location>
</feature>
<evidence type="ECO:0000259" key="10">
    <source>
        <dbReference type="PROSITE" id="PS51910"/>
    </source>
</evidence>
<keyword evidence="3" id="KW-0146">Chitin degradation</keyword>
<dbReference type="PANTHER" id="PTHR11177">
    <property type="entry name" value="CHITINASE"/>
    <property type="match status" value="1"/>
</dbReference>
<dbReference type="PROSITE" id="PS01095">
    <property type="entry name" value="GH18_1"/>
    <property type="match status" value="1"/>
</dbReference>
<dbReference type="PROSITE" id="PS51910">
    <property type="entry name" value="GH18_2"/>
    <property type="match status" value="1"/>
</dbReference>
<organism evidence="11 12">
    <name type="scientific">Cutaneotrichosporon oleaginosum</name>
    <dbReference type="NCBI Taxonomy" id="879819"/>
    <lineage>
        <taxon>Eukaryota</taxon>
        <taxon>Fungi</taxon>
        <taxon>Dikarya</taxon>
        <taxon>Basidiomycota</taxon>
        <taxon>Agaricomycotina</taxon>
        <taxon>Tremellomycetes</taxon>
        <taxon>Trichosporonales</taxon>
        <taxon>Trichosporonaceae</taxon>
        <taxon>Cutaneotrichosporon</taxon>
    </lineage>
</organism>
<feature type="domain" description="GH18" evidence="10">
    <location>
        <begin position="299"/>
        <end position="671"/>
    </location>
</feature>
<keyword evidence="2 7" id="KW-0378">Hydrolase</keyword>
<dbReference type="GeneID" id="28984992"/>
<evidence type="ECO:0000256" key="1">
    <source>
        <dbReference type="ARBA" id="ARBA00000822"/>
    </source>
</evidence>
<dbReference type="InterPro" id="IPR001579">
    <property type="entry name" value="Glyco_hydro_18_chit_AS"/>
</dbReference>
<dbReference type="STRING" id="879819.A0A0J1AV63"/>
<evidence type="ECO:0000256" key="6">
    <source>
        <dbReference type="ARBA" id="ARBA00023326"/>
    </source>
</evidence>
<dbReference type="GO" id="GO:0006032">
    <property type="term" value="P:chitin catabolic process"/>
    <property type="evidence" value="ECO:0007669"/>
    <property type="project" value="UniProtKB-KW"/>
</dbReference>
<feature type="signal peptide" evidence="9">
    <location>
        <begin position="1"/>
        <end position="18"/>
    </location>
</feature>
<protein>
    <submittedName>
        <fullName evidence="11">Glycoside hydrolase</fullName>
    </submittedName>
</protein>
<dbReference type="SUPFAM" id="SSF51445">
    <property type="entry name" value="(Trans)glycosidases"/>
    <property type="match status" value="1"/>
</dbReference>
<evidence type="ECO:0000256" key="4">
    <source>
        <dbReference type="ARBA" id="ARBA00023277"/>
    </source>
</evidence>
<dbReference type="InterPro" id="IPR029070">
    <property type="entry name" value="Chitinase_insertion_sf"/>
</dbReference>
<evidence type="ECO:0000256" key="8">
    <source>
        <dbReference type="SAM" id="MobiDB-lite"/>
    </source>
</evidence>
<dbReference type="InterPro" id="IPR011583">
    <property type="entry name" value="Chitinase_II/V-like_cat"/>
</dbReference>
<dbReference type="GO" id="GO:0000272">
    <property type="term" value="P:polysaccharide catabolic process"/>
    <property type="evidence" value="ECO:0007669"/>
    <property type="project" value="UniProtKB-KW"/>
</dbReference>
<dbReference type="Pfam" id="PF00704">
    <property type="entry name" value="Glyco_hydro_18"/>
    <property type="match status" value="1"/>
</dbReference>
<keyword evidence="12" id="KW-1185">Reference proteome</keyword>
<evidence type="ECO:0000313" key="12">
    <source>
        <dbReference type="Proteomes" id="UP000053611"/>
    </source>
</evidence>
<feature type="compositionally biased region" description="Low complexity" evidence="8">
    <location>
        <begin position="164"/>
        <end position="291"/>
    </location>
</feature>
<evidence type="ECO:0000256" key="3">
    <source>
        <dbReference type="ARBA" id="ARBA00023024"/>
    </source>
</evidence>
<proteinExistence type="predicted"/>
<feature type="region of interest" description="Disordered" evidence="8">
    <location>
        <begin position="146"/>
        <end position="295"/>
    </location>
</feature>
<dbReference type="GO" id="GO:0008061">
    <property type="term" value="F:chitin binding"/>
    <property type="evidence" value="ECO:0007669"/>
    <property type="project" value="InterPro"/>
</dbReference>
<evidence type="ECO:0000256" key="2">
    <source>
        <dbReference type="ARBA" id="ARBA00022801"/>
    </source>
</evidence>
<evidence type="ECO:0000256" key="9">
    <source>
        <dbReference type="SAM" id="SignalP"/>
    </source>
</evidence>
<dbReference type="Gene3D" id="3.20.20.80">
    <property type="entry name" value="Glycosidases"/>
    <property type="match status" value="1"/>
</dbReference>
<dbReference type="Proteomes" id="UP000053611">
    <property type="component" value="Unassembled WGS sequence"/>
</dbReference>
<sequence length="671" mass="69283">MLATFALTTLLASVGVSAQGQGGDHYVAHLSRVLRRDARYPVLPDFSPRSAFPDPAGIGGAHYAQSQNKVAGGHAYVVGRDNYERDAAGNVMYDERGLPITATTTVVVPMTTTTVVWVDPATQTPSSAVSESSASATSASFSPTFDAGTHIVIPPEPSQSASVSGTPSPSATESPTGSPSSSAVVPGSSSASPSLSPSAPPSISSSPSPSQESSSVTPSSSSVSESSSVSPSSASSMSSASSSTLSTASPSSSLSTVSPSPSETSATPTTASPSSAAPSSATPSPSTSAPAGNEGLNRRLMNGYWADWTANVVPPESIDWNRFDVMNFAFAIPTYDGRLEFTQANSASLLRRLVTSAHSKGKKVVLSVGGWTGSAHFSSIVAADDRSQALINSIVGAINEYQLDGIDLDWEYPGVAGAPGNSISPDDSDNYIVFLRKLRQAVPQGSLITAATQVWPFAGTDGRPMSDVSAFAEVFDWILLMNYDIWGSSSSPGPNAPLSDGCRDSSQPTANAYAAVASWVAAGFPADKITLGVAAYGYVQRSDANQLKHRRSYPPPLKRQSVTLVNGDGGTADGQVTFRGLIQQGALVNSGGNYVGAGGFTRNWDECSSTPWLKSSSAGQIVTYDDPQSLNMKGQFAAQAGIRGCSMWSVDGDFIDGSWPLTDAVRSGMGI</sequence>
<dbReference type="SMART" id="SM00636">
    <property type="entry name" value="Glyco_18"/>
    <property type="match status" value="1"/>
</dbReference>
<name>A0A0J1AV63_9TREE</name>
<gene>
    <name evidence="11" type="ORF">CC85DRAFT_288803</name>
</gene>
<evidence type="ECO:0000313" key="11">
    <source>
        <dbReference type="EMBL" id="KLT39189.1"/>
    </source>
</evidence>
<dbReference type="SMR" id="A0A0J1AV63"/>
<dbReference type="AlphaFoldDB" id="A0A0J1AV63"/>
<keyword evidence="6" id="KW-0624">Polysaccharide degradation</keyword>
<dbReference type="RefSeq" id="XP_018275680.1">
    <property type="nucleotide sequence ID" value="XM_018424389.1"/>
</dbReference>
<dbReference type="PANTHER" id="PTHR11177:SF392">
    <property type="entry name" value="HAP41P"/>
    <property type="match status" value="1"/>
</dbReference>
<dbReference type="InterPro" id="IPR050314">
    <property type="entry name" value="Glycosyl_Hydrlase_18"/>
</dbReference>
<dbReference type="EMBL" id="KQ087267">
    <property type="protein sequence ID" value="KLT39189.1"/>
    <property type="molecule type" value="Genomic_DNA"/>
</dbReference>
<dbReference type="InterPro" id="IPR017853">
    <property type="entry name" value="GH"/>
</dbReference>
<keyword evidence="5 7" id="KW-0326">Glycosidase</keyword>
<keyword evidence="9" id="KW-0732">Signal</keyword>
<dbReference type="GO" id="GO:0008843">
    <property type="term" value="F:endochitinase activity"/>
    <property type="evidence" value="ECO:0007669"/>
    <property type="project" value="UniProtKB-EC"/>
</dbReference>
<dbReference type="InterPro" id="IPR001223">
    <property type="entry name" value="Glyco_hydro18_cat"/>
</dbReference>
<dbReference type="Gene3D" id="3.10.50.10">
    <property type="match status" value="1"/>
</dbReference>
<dbReference type="OrthoDB" id="73875at2759"/>
<keyword evidence="4" id="KW-0119">Carbohydrate metabolism</keyword>